<protein>
    <submittedName>
        <fullName evidence="1">Uncharacterized protein</fullName>
    </submittedName>
</protein>
<name>A0ABQ9GFL0_9NEOP</name>
<evidence type="ECO:0000313" key="2">
    <source>
        <dbReference type="Proteomes" id="UP001159363"/>
    </source>
</evidence>
<reference evidence="1 2" key="1">
    <citation type="submission" date="2023-02" db="EMBL/GenBank/DDBJ databases">
        <title>LHISI_Scaffold_Assembly.</title>
        <authorList>
            <person name="Stuart O.P."/>
            <person name="Cleave R."/>
            <person name="Magrath M.J.L."/>
            <person name="Mikheyev A.S."/>
        </authorList>
    </citation>
    <scope>NUCLEOTIDE SEQUENCE [LARGE SCALE GENOMIC DNA]</scope>
    <source>
        <strain evidence="1">Daus_M_001</strain>
        <tissue evidence="1">Leg muscle</tissue>
    </source>
</reference>
<comment type="caution">
    <text evidence="1">The sequence shown here is derived from an EMBL/GenBank/DDBJ whole genome shotgun (WGS) entry which is preliminary data.</text>
</comment>
<evidence type="ECO:0000313" key="1">
    <source>
        <dbReference type="EMBL" id="KAJ8869909.1"/>
    </source>
</evidence>
<accession>A0ABQ9GFL0</accession>
<dbReference type="EMBL" id="JARBHB010000013">
    <property type="protein sequence ID" value="KAJ8869909.1"/>
    <property type="molecule type" value="Genomic_DNA"/>
</dbReference>
<sequence>MPLVGGFYRGSPPPRTFHTGAVPYSPHFTRIGSQDHDYDETVEYGLVRRDSGIRTSTRQWNTGQYDEKAQLVVAMVMACLNNRYWPMEPSLGRIFFSTSSRPSKMDQGAFKNTDVPTAIIRLFVTFRFYIEDWTLRGGREGCALIRKMSGAEHLFSGAGLHSGPEAVLPPRRNKNHLSAANREGIGHGLCLRTIPAFAQSDFEKPWKTEIRMTGPGIEPGSSRISVLPLRHLARFHWRVNKVIRPRQR</sequence>
<organism evidence="1 2">
    <name type="scientific">Dryococelus australis</name>
    <dbReference type="NCBI Taxonomy" id="614101"/>
    <lineage>
        <taxon>Eukaryota</taxon>
        <taxon>Metazoa</taxon>
        <taxon>Ecdysozoa</taxon>
        <taxon>Arthropoda</taxon>
        <taxon>Hexapoda</taxon>
        <taxon>Insecta</taxon>
        <taxon>Pterygota</taxon>
        <taxon>Neoptera</taxon>
        <taxon>Polyneoptera</taxon>
        <taxon>Phasmatodea</taxon>
        <taxon>Verophasmatodea</taxon>
        <taxon>Anareolatae</taxon>
        <taxon>Phasmatidae</taxon>
        <taxon>Eurycanthinae</taxon>
        <taxon>Dryococelus</taxon>
    </lineage>
</organism>
<dbReference type="Proteomes" id="UP001159363">
    <property type="component" value="Chromosome 12"/>
</dbReference>
<gene>
    <name evidence="1" type="ORF">PR048_028918</name>
</gene>
<proteinExistence type="predicted"/>
<keyword evidence="2" id="KW-1185">Reference proteome</keyword>